<dbReference type="AlphaFoldDB" id="A0A1X2HG93"/>
<comment type="caution">
    <text evidence="3">The sequence shown here is derived from an EMBL/GenBank/DDBJ whole genome shotgun (WGS) entry which is preliminary data.</text>
</comment>
<dbReference type="PROSITE" id="PS51257">
    <property type="entry name" value="PROKAR_LIPOPROTEIN"/>
    <property type="match status" value="1"/>
</dbReference>
<dbReference type="InterPro" id="IPR008657">
    <property type="entry name" value="JTB"/>
</dbReference>
<dbReference type="InParanoid" id="A0A1X2HG93"/>
<keyword evidence="1" id="KW-0472">Membrane</keyword>
<feature type="signal peptide" evidence="2">
    <location>
        <begin position="1"/>
        <end position="20"/>
    </location>
</feature>
<keyword evidence="2" id="KW-0732">Signal</keyword>
<dbReference type="GO" id="GO:0016020">
    <property type="term" value="C:membrane"/>
    <property type="evidence" value="ECO:0007669"/>
    <property type="project" value="InterPro"/>
</dbReference>
<keyword evidence="1" id="KW-0812">Transmembrane</keyword>
<evidence type="ECO:0000313" key="4">
    <source>
        <dbReference type="Proteomes" id="UP000242180"/>
    </source>
</evidence>
<evidence type="ECO:0000256" key="2">
    <source>
        <dbReference type="SAM" id="SignalP"/>
    </source>
</evidence>
<evidence type="ECO:0008006" key="5">
    <source>
        <dbReference type="Google" id="ProtNLM"/>
    </source>
</evidence>
<evidence type="ECO:0000256" key="1">
    <source>
        <dbReference type="SAM" id="Phobius"/>
    </source>
</evidence>
<dbReference type="EMBL" id="MCGN01000004">
    <property type="protein sequence ID" value="ORY97919.1"/>
    <property type="molecule type" value="Genomic_DNA"/>
</dbReference>
<organism evidence="3 4">
    <name type="scientific">Syncephalastrum racemosum</name>
    <name type="common">Filamentous fungus</name>
    <dbReference type="NCBI Taxonomy" id="13706"/>
    <lineage>
        <taxon>Eukaryota</taxon>
        <taxon>Fungi</taxon>
        <taxon>Fungi incertae sedis</taxon>
        <taxon>Mucoromycota</taxon>
        <taxon>Mucoromycotina</taxon>
        <taxon>Mucoromycetes</taxon>
        <taxon>Mucorales</taxon>
        <taxon>Syncephalastraceae</taxon>
        <taxon>Syncephalastrum</taxon>
    </lineage>
</organism>
<dbReference type="OrthoDB" id="2245086at2759"/>
<evidence type="ECO:0000313" key="3">
    <source>
        <dbReference type="EMBL" id="ORY97919.1"/>
    </source>
</evidence>
<keyword evidence="1" id="KW-1133">Transmembrane helix</keyword>
<feature type="chain" id="PRO_5012439782" description="Protein JTB" evidence="2">
    <location>
        <begin position="21"/>
        <end position="171"/>
    </location>
</feature>
<name>A0A1X2HG93_SYNRA</name>
<feature type="transmembrane region" description="Helical" evidence="1">
    <location>
        <begin position="130"/>
        <end position="149"/>
    </location>
</feature>
<reference evidence="3 4" key="1">
    <citation type="submission" date="2016-07" db="EMBL/GenBank/DDBJ databases">
        <title>Pervasive Adenine N6-methylation of Active Genes in Fungi.</title>
        <authorList>
            <consortium name="DOE Joint Genome Institute"/>
            <person name="Mondo S.J."/>
            <person name="Dannebaum R.O."/>
            <person name="Kuo R.C."/>
            <person name="Labutti K."/>
            <person name="Haridas S."/>
            <person name="Kuo A."/>
            <person name="Salamov A."/>
            <person name="Ahrendt S.R."/>
            <person name="Lipzen A."/>
            <person name="Sullivan W."/>
            <person name="Andreopoulos W.B."/>
            <person name="Clum A."/>
            <person name="Lindquist E."/>
            <person name="Daum C."/>
            <person name="Ramamoorthy G.K."/>
            <person name="Gryganskyi A."/>
            <person name="Culley D."/>
            <person name="Magnuson J.K."/>
            <person name="James T.Y."/>
            <person name="O'Malley M.A."/>
            <person name="Stajich J.E."/>
            <person name="Spatafora J.W."/>
            <person name="Visel A."/>
            <person name="Grigoriev I.V."/>
        </authorList>
    </citation>
    <scope>NUCLEOTIDE SEQUENCE [LARGE SCALE GENOMIC DNA]</scope>
    <source>
        <strain evidence="3 4">NRRL 2496</strain>
    </source>
</reference>
<dbReference type="Pfam" id="PF05439">
    <property type="entry name" value="JTB"/>
    <property type="match status" value="1"/>
</dbReference>
<proteinExistence type="predicted"/>
<dbReference type="STRING" id="13706.A0A1X2HG93"/>
<dbReference type="OMA" id="NKEPVRC"/>
<protein>
    <recommendedName>
        <fullName evidence="5">Protein JTB</fullName>
    </recommendedName>
</protein>
<sequence length="171" mass="19786">MRLMLPYWLVTIFLVTSCLGFEWKRAPPFSEPNAVNNKNVHLGNYTHSHEDVEAPTYTCTPIGECDVCTPLEKKTMPHCMEYGNKEPVRCEWDDPDFAPDKNATLDPDSITLPAFRGCPHVKRIERWKTIRFESVNFVVAVLAVIFVFWRQRKLAREQYQRLAQRIGVATA</sequence>
<keyword evidence="4" id="KW-1185">Reference proteome</keyword>
<dbReference type="Proteomes" id="UP000242180">
    <property type="component" value="Unassembled WGS sequence"/>
</dbReference>
<accession>A0A1X2HG93</accession>
<gene>
    <name evidence="3" type="ORF">BCR43DRAFT_490555</name>
</gene>